<protein>
    <submittedName>
        <fullName evidence="1">Uncharacterized protein</fullName>
    </submittedName>
</protein>
<sequence>MIPNSIWDVITELCTFFRAICSRVLHMDDLIQLQQSIVETICKLEKLFPPDFCDSMEHLVIHLTREAILGGPVQYRWMYLHERLLGSLKRKIKDQPTIDIRLNREYLSFAPEIPSSSRTDSRLSIFKVSSQRLFEKSGRRRLLSDDELRIAHRYILFNCEEIDPFVRLFDDIMRKEPTIDTKGIAKYRYQHFAEWFKQHVSEESNNVNQQLKNLAQGPLRHVWSHKGYFVNGYKFHTEKYGDGQVTHNNGVCVRGSTYNEHALDYYGLLNEVLEVEYHGVDCYVVFFNCTWFDTAKNGGVTVDTKHNLVDIKYNSRILKDEPFVLASQTEQVYYTLYPSMAKDLEDWWAVVKMKPRSIYEVGECVGVDEEVDNDDIDDEGRFFQESEMLKVTTISPQNEVEEPICPVIEGEFEEVYDNGDEGIEVSEKFEEFDNNSDDDDDEVNICDHPSYGPKAMNQTSYDHESSDSSLTPSKRKRKSTDPLTLGSSEFKEYLEHIRGVMREEIRQEMHQEIPKVLAGYGIKIPQNPQKNLKK</sequence>
<comment type="caution">
    <text evidence="1">The sequence shown here is derived from an EMBL/GenBank/DDBJ whole genome shotgun (WGS) entry which is preliminary data.</text>
</comment>
<accession>A0ACB9AJK5</accession>
<reference evidence="2" key="1">
    <citation type="journal article" date="2022" name="Mol. Ecol. Resour.">
        <title>The genomes of chicory, endive, great burdock and yacon provide insights into Asteraceae palaeo-polyploidization history and plant inulin production.</title>
        <authorList>
            <person name="Fan W."/>
            <person name="Wang S."/>
            <person name="Wang H."/>
            <person name="Wang A."/>
            <person name="Jiang F."/>
            <person name="Liu H."/>
            <person name="Zhao H."/>
            <person name="Xu D."/>
            <person name="Zhang Y."/>
        </authorList>
    </citation>
    <scope>NUCLEOTIDE SEQUENCE [LARGE SCALE GENOMIC DNA]</scope>
    <source>
        <strain evidence="2">cv. Punajuju</strain>
    </source>
</reference>
<dbReference type="Proteomes" id="UP001055811">
    <property type="component" value="Linkage Group LG07"/>
</dbReference>
<keyword evidence="2" id="KW-1185">Reference proteome</keyword>
<evidence type="ECO:0000313" key="2">
    <source>
        <dbReference type="Proteomes" id="UP001055811"/>
    </source>
</evidence>
<organism evidence="1 2">
    <name type="scientific">Cichorium intybus</name>
    <name type="common">Chicory</name>
    <dbReference type="NCBI Taxonomy" id="13427"/>
    <lineage>
        <taxon>Eukaryota</taxon>
        <taxon>Viridiplantae</taxon>
        <taxon>Streptophyta</taxon>
        <taxon>Embryophyta</taxon>
        <taxon>Tracheophyta</taxon>
        <taxon>Spermatophyta</taxon>
        <taxon>Magnoliopsida</taxon>
        <taxon>eudicotyledons</taxon>
        <taxon>Gunneridae</taxon>
        <taxon>Pentapetalae</taxon>
        <taxon>asterids</taxon>
        <taxon>campanulids</taxon>
        <taxon>Asterales</taxon>
        <taxon>Asteraceae</taxon>
        <taxon>Cichorioideae</taxon>
        <taxon>Cichorieae</taxon>
        <taxon>Cichoriinae</taxon>
        <taxon>Cichorium</taxon>
    </lineage>
</organism>
<reference evidence="1 2" key="2">
    <citation type="journal article" date="2022" name="Mol. Ecol. Resour.">
        <title>The genomes of chicory, endive, great burdock and yacon provide insights into Asteraceae paleo-polyploidization history and plant inulin production.</title>
        <authorList>
            <person name="Fan W."/>
            <person name="Wang S."/>
            <person name="Wang H."/>
            <person name="Wang A."/>
            <person name="Jiang F."/>
            <person name="Liu H."/>
            <person name="Zhao H."/>
            <person name="Xu D."/>
            <person name="Zhang Y."/>
        </authorList>
    </citation>
    <scope>NUCLEOTIDE SEQUENCE [LARGE SCALE GENOMIC DNA]</scope>
    <source>
        <strain evidence="2">cv. Punajuju</strain>
        <tissue evidence="1">Leaves</tissue>
    </source>
</reference>
<dbReference type="EMBL" id="CM042015">
    <property type="protein sequence ID" value="KAI3710052.1"/>
    <property type="molecule type" value="Genomic_DNA"/>
</dbReference>
<evidence type="ECO:0000313" key="1">
    <source>
        <dbReference type="EMBL" id="KAI3710052.1"/>
    </source>
</evidence>
<name>A0ACB9AJK5_CICIN</name>
<gene>
    <name evidence="1" type="ORF">L2E82_39825</name>
</gene>
<proteinExistence type="predicted"/>